<dbReference type="Proteomes" id="UP000472260">
    <property type="component" value="Unassembled WGS sequence"/>
</dbReference>
<dbReference type="GO" id="GO:0005737">
    <property type="term" value="C:cytoplasm"/>
    <property type="evidence" value="ECO:0007669"/>
    <property type="project" value="TreeGrafter"/>
</dbReference>
<dbReference type="GO" id="GO:0003726">
    <property type="term" value="F:double-stranded RNA adenosine deaminase activity"/>
    <property type="evidence" value="ECO:0007669"/>
    <property type="project" value="TreeGrafter"/>
</dbReference>
<dbReference type="Pfam" id="PF00035">
    <property type="entry name" value="dsrm"/>
    <property type="match status" value="1"/>
</dbReference>
<keyword evidence="1" id="KW-0694">RNA-binding</keyword>
<evidence type="ECO:0000259" key="2">
    <source>
        <dbReference type="PROSITE" id="PS50137"/>
    </source>
</evidence>
<gene>
    <name evidence="4" type="primary">adarb2</name>
</gene>
<feature type="domain" description="DRBM" evidence="2">
    <location>
        <begin position="116"/>
        <end position="182"/>
    </location>
</feature>
<dbReference type="Ensembl" id="ENSSANT00000070135.1">
    <property type="protein sequence ID" value="ENSSANP00000065978.1"/>
    <property type="gene ID" value="ENSSANG00000032752.1"/>
</dbReference>
<organism evidence="4 5">
    <name type="scientific">Sinocyclocheilus anshuiensis</name>
    <dbReference type="NCBI Taxonomy" id="1608454"/>
    <lineage>
        <taxon>Eukaryota</taxon>
        <taxon>Metazoa</taxon>
        <taxon>Chordata</taxon>
        <taxon>Craniata</taxon>
        <taxon>Vertebrata</taxon>
        <taxon>Euteleostomi</taxon>
        <taxon>Actinopterygii</taxon>
        <taxon>Neopterygii</taxon>
        <taxon>Teleostei</taxon>
        <taxon>Ostariophysi</taxon>
        <taxon>Cypriniformes</taxon>
        <taxon>Cyprinidae</taxon>
        <taxon>Cyprininae</taxon>
        <taxon>Sinocyclocheilus</taxon>
    </lineage>
</organism>
<dbReference type="SUPFAM" id="SSF54768">
    <property type="entry name" value="dsRNA-binding domain-like"/>
    <property type="match status" value="1"/>
</dbReference>
<accession>A0A671QBU3</accession>
<dbReference type="PANTHER" id="PTHR10910">
    <property type="entry name" value="EUKARYOTE SPECIFIC DSRNA BINDING PROTEIN"/>
    <property type="match status" value="1"/>
</dbReference>
<dbReference type="GO" id="GO:0003725">
    <property type="term" value="F:double-stranded RNA binding"/>
    <property type="evidence" value="ECO:0007669"/>
    <property type="project" value="TreeGrafter"/>
</dbReference>
<dbReference type="Gene3D" id="3.30.160.20">
    <property type="match status" value="2"/>
</dbReference>
<evidence type="ECO:0000259" key="3">
    <source>
        <dbReference type="PROSITE" id="PS50141"/>
    </source>
</evidence>
<evidence type="ECO:0000256" key="1">
    <source>
        <dbReference type="PROSITE-ProRule" id="PRU00266"/>
    </source>
</evidence>
<reference evidence="4" key="2">
    <citation type="submission" date="2025-09" db="UniProtKB">
        <authorList>
            <consortium name="Ensembl"/>
        </authorList>
    </citation>
    <scope>IDENTIFICATION</scope>
</reference>
<dbReference type="SMART" id="SM00358">
    <property type="entry name" value="DSRM"/>
    <property type="match status" value="1"/>
</dbReference>
<sequence length="715" mass="79788">QHYKNNILVLSHNLGLHPCVEVYFHRCISFGSITTQLGCEIEALMCTSSTEVKENRNTGNLEDCAIVPSDCQTLFLSDAPRDGASGFKRKRPLEEDNNGHLRKLRLYCKKLAWSDAPKNALVQLNELRPGLQYLMVSQTGPVHAPLFSIAVEVNGLTFEGTGPTKKKAKMKAAEMALKSFIQFPNASQAHLAMGGLSNPAADFTSDQADFPDTLFKGFEPDGCRSAESELLSSALRLRHTLDLMVVQARQGDPCLPPPPVTTTQPSPVVLLNDLRPGLRYACLSERVQGKQAHRSFVMAVRVDGRIFEGSGRTFSLPKYAHVYECMSATNLPRTCCDLQEFADAIFHLVREKYTELAGCSSLLHARHKGLAGIVMTRGLDLRQAQVVALSTGTKCINGEYISDQGLVVNDCHAEITTRRALLRFLYSQLELHLSKRKEDWEQSIFVRHKDSCLRLRENVLFHMYISTSPCGDGRVNSPYEITSDLHSNRHLLKKFHSHLRTKIESGEGTLPLKSTGPFQTWDGVLQGEHLITMSCTDKISRWNVLGLQGALLSHFVEPVYLYSLTVGSLRHTGHFSRMMNNRLERVGPLPTCYHRNQPLLSGLSNSDCRQQGKSVCYSVNWTAGDTQLEVLNASTGKRRDSGAPSRLCKHALFARWIRLYRKVSSPCGMPLYCEAKQAAGTYQTVKLQWLKGLQEAGLGTWVRKPPEQENFTLTV</sequence>
<dbReference type="InterPro" id="IPR002466">
    <property type="entry name" value="A_deamin"/>
</dbReference>
<dbReference type="GO" id="GO:0008251">
    <property type="term" value="F:tRNA-specific adenosine deaminase activity"/>
    <property type="evidence" value="ECO:0007669"/>
    <property type="project" value="TreeGrafter"/>
</dbReference>
<dbReference type="Pfam" id="PF02137">
    <property type="entry name" value="A_deamin"/>
    <property type="match status" value="1"/>
</dbReference>
<dbReference type="PROSITE" id="PS50141">
    <property type="entry name" value="A_DEAMIN_EDITASE"/>
    <property type="match status" value="1"/>
</dbReference>
<keyword evidence="5" id="KW-1185">Reference proteome</keyword>
<evidence type="ECO:0000313" key="5">
    <source>
        <dbReference type="Proteomes" id="UP000472260"/>
    </source>
</evidence>
<proteinExistence type="predicted"/>
<dbReference type="GO" id="GO:0005730">
    <property type="term" value="C:nucleolus"/>
    <property type="evidence" value="ECO:0007669"/>
    <property type="project" value="TreeGrafter"/>
</dbReference>
<protein>
    <submittedName>
        <fullName evidence="4">Double-stranded RNA-specific editase B2-like</fullName>
    </submittedName>
</protein>
<dbReference type="AlphaFoldDB" id="A0A671QBU3"/>
<name>A0A671QBU3_9TELE</name>
<reference evidence="4" key="1">
    <citation type="submission" date="2025-08" db="UniProtKB">
        <authorList>
            <consortium name="Ensembl"/>
        </authorList>
    </citation>
    <scope>IDENTIFICATION</scope>
</reference>
<dbReference type="GO" id="GO:0006396">
    <property type="term" value="P:RNA processing"/>
    <property type="evidence" value="ECO:0007669"/>
    <property type="project" value="InterPro"/>
</dbReference>
<dbReference type="PROSITE" id="PS50137">
    <property type="entry name" value="DS_RBD"/>
    <property type="match status" value="1"/>
</dbReference>
<dbReference type="GO" id="GO:0006382">
    <property type="term" value="P:adenosine to inosine editing"/>
    <property type="evidence" value="ECO:0007669"/>
    <property type="project" value="TreeGrafter"/>
</dbReference>
<dbReference type="SMART" id="SM00552">
    <property type="entry name" value="ADEAMc"/>
    <property type="match status" value="1"/>
</dbReference>
<dbReference type="PANTHER" id="PTHR10910:SF17">
    <property type="entry name" value="DOUBLE-STRANDED RNA-SPECIFIC EDITASE B2"/>
    <property type="match status" value="1"/>
</dbReference>
<dbReference type="InterPro" id="IPR014720">
    <property type="entry name" value="dsRBD_dom"/>
</dbReference>
<evidence type="ECO:0000313" key="4">
    <source>
        <dbReference type="Ensembl" id="ENSSANP00000065978.1"/>
    </source>
</evidence>
<dbReference type="FunFam" id="3.30.160.20:FF:000009">
    <property type="entry name" value="Adenosine deaminase RNA-specific B2 (inactive)"/>
    <property type="match status" value="1"/>
</dbReference>
<feature type="domain" description="A to I editase" evidence="3">
    <location>
        <begin position="388"/>
        <end position="711"/>
    </location>
</feature>